<sequence length="223" mass="24262">MLKHEIFRTILTVATLHTILGTTAMASEPSSLDIHIAKVPITKLAVSQGLWKGTAILETNGHSIRHTVSVCISSPKRYLQQQTGANTDGGYVPPNCKLFLTANTNHDISYREICVPQQFMGTVTKIGVHHIHSLTLLPAYLDQSATITLTGAVIQATTSRTIKVPEATKGHRHQPSYRLISNSMHGDFRLVSTTCPKPVKVPLNKHFHPEPIPGLAKNSSAAP</sequence>
<name>A0A8X8GH76_ACIFI</name>
<organism evidence="1 2">
    <name type="scientific">Acidithiobacillus ferridurans</name>
    <dbReference type="NCBI Taxonomy" id="1232575"/>
    <lineage>
        <taxon>Bacteria</taxon>
        <taxon>Pseudomonadati</taxon>
        <taxon>Pseudomonadota</taxon>
        <taxon>Acidithiobacillia</taxon>
        <taxon>Acidithiobacillales</taxon>
        <taxon>Acidithiobacillaceae</taxon>
        <taxon>Acidithiobacillus</taxon>
    </lineage>
</organism>
<accession>A0A8X8GH76</accession>
<comment type="caution">
    <text evidence="1">The sequence shown here is derived from an EMBL/GenBank/DDBJ whole genome shotgun (WGS) entry which is preliminary data.</text>
</comment>
<evidence type="ECO:0000313" key="1">
    <source>
        <dbReference type="EMBL" id="MBU2723933.1"/>
    </source>
</evidence>
<evidence type="ECO:0000313" key="2">
    <source>
        <dbReference type="Proteomes" id="UP000887300"/>
    </source>
</evidence>
<proteinExistence type="predicted"/>
<protein>
    <submittedName>
        <fullName evidence="1">Uncharacterized protein</fullName>
    </submittedName>
</protein>
<dbReference type="AlphaFoldDB" id="A0A8X8GH76"/>
<dbReference type="EMBL" id="JABBHS010000364">
    <property type="protein sequence ID" value="MBU2723933.1"/>
    <property type="molecule type" value="Genomic_DNA"/>
</dbReference>
<dbReference type="Proteomes" id="UP000887300">
    <property type="component" value="Unassembled WGS sequence"/>
</dbReference>
<dbReference type="RefSeq" id="WP_215886405.1">
    <property type="nucleotide sequence ID" value="NZ_CP134225.1"/>
</dbReference>
<reference evidence="1" key="1">
    <citation type="journal article" date="2021" name="ISME J.">
        <title>Genomic evolution of the class Acidithiobacillia: deep-branching Proteobacteria living in extreme acidic conditions.</title>
        <authorList>
            <person name="Moya-Beltran A."/>
            <person name="Beard S."/>
            <person name="Rojas-Villalobos C."/>
            <person name="Issotta F."/>
            <person name="Gallardo Y."/>
            <person name="Ulloa R."/>
            <person name="Giaveno A."/>
            <person name="Degli Esposti M."/>
            <person name="Johnson D.B."/>
            <person name="Quatrini R."/>
        </authorList>
    </citation>
    <scope>NUCLEOTIDE SEQUENCE</scope>
    <source>
        <strain evidence="1">DSM 583</strain>
    </source>
</reference>
<gene>
    <name evidence="1" type="ORF">HF568_12125</name>
</gene>